<accession>A0A554NBB3</accession>
<evidence type="ECO:0000256" key="6">
    <source>
        <dbReference type="SAM" id="Phobius"/>
    </source>
</evidence>
<dbReference type="PANTHER" id="PTHR10806:SF6">
    <property type="entry name" value="SIGNAL PEPTIDASE COMPLEX CATALYTIC SUBUNIT SEC11"/>
    <property type="match status" value="1"/>
</dbReference>
<dbReference type="InterPro" id="IPR019533">
    <property type="entry name" value="Peptidase_S26"/>
</dbReference>
<keyword evidence="2 6" id="KW-0812">Transmembrane</keyword>
<dbReference type="EMBL" id="QMDX01000003">
    <property type="protein sequence ID" value="TSD14684.1"/>
    <property type="molecule type" value="Genomic_DNA"/>
</dbReference>
<dbReference type="InterPro" id="IPR001733">
    <property type="entry name" value="Peptidase_S26B"/>
</dbReference>
<gene>
    <name evidence="7" type="ORF">DP107_06805</name>
</gene>
<protein>
    <submittedName>
        <fullName evidence="7">S26 family signal peptidase</fullName>
    </submittedName>
</protein>
<comment type="subcellular location">
    <subcellularLocation>
        <location evidence="1">Membrane</location>
    </subcellularLocation>
</comment>
<dbReference type="PANTHER" id="PTHR10806">
    <property type="entry name" value="SIGNAL PEPTIDASE COMPLEX CATALYTIC SUBUNIT SEC11"/>
    <property type="match status" value="1"/>
</dbReference>
<dbReference type="Proteomes" id="UP000319894">
    <property type="component" value="Unassembled WGS sequence"/>
</dbReference>
<dbReference type="CDD" id="cd06530">
    <property type="entry name" value="S26_SPase_I"/>
    <property type="match status" value="1"/>
</dbReference>
<evidence type="ECO:0000313" key="7">
    <source>
        <dbReference type="EMBL" id="TSD14684.1"/>
    </source>
</evidence>
<evidence type="ECO:0000256" key="3">
    <source>
        <dbReference type="ARBA" id="ARBA00022989"/>
    </source>
</evidence>
<dbReference type="GO" id="GO:0006465">
    <property type="term" value="P:signal peptide processing"/>
    <property type="evidence" value="ECO:0007669"/>
    <property type="project" value="InterPro"/>
</dbReference>
<dbReference type="InterPro" id="IPR036286">
    <property type="entry name" value="LexA/Signal_pep-like_sf"/>
</dbReference>
<evidence type="ECO:0000313" key="8">
    <source>
        <dbReference type="Proteomes" id="UP000319894"/>
    </source>
</evidence>
<evidence type="ECO:0000256" key="1">
    <source>
        <dbReference type="ARBA" id="ARBA00004370"/>
    </source>
</evidence>
<proteinExistence type="predicted"/>
<feature type="transmembrane region" description="Helical" evidence="6">
    <location>
        <begin position="90"/>
        <end position="111"/>
    </location>
</feature>
<dbReference type="RefSeq" id="WP_144261404.1">
    <property type="nucleotide sequence ID" value="NZ_QMDX01000003.1"/>
</dbReference>
<organism evidence="7 8">
    <name type="scientific">Haloglomus irregulare</name>
    <dbReference type="NCBI Taxonomy" id="2234134"/>
    <lineage>
        <taxon>Archaea</taxon>
        <taxon>Methanobacteriati</taxon>
        <taxon>Methanobacteriota</taxon>
        <taxon>Stenosarchaea group</taxon>
        <taxon>Halobacteria</taxon>
        <taxon>Halobacteriales</taxon>
        <taxon>Natronomonadaceae</taxon>
        <taxon>Haloglomus</taxon>
    </lineage>
</organism>
<evidence type="ECO:0000256" key="4">
    <source>
        <dbReference type="ARBA" id="ARBA00023136"/>
    </source>
</evidence>
<dbReference type="InParanoid" id="A0A554NBB3"/>
<comment type="caution">
    <text evidence="7">The sequence shown here is derived from an EMBL/GenBank/DDBJ whole genome shotgun (WGS) entry which is preliminary data.</text>
</comment>
<evidence type="ECO:0000256" key="5">
    <source>
        <dbReference type="SAM" id="MobiDB-lite"/>
    </source>
</evidence>
<dbReference type="GO" id="GO:0004252">
    <property type="term" value="F:serine-type endopeptidase activity"/>
    <property type="evidence" value="ECO:0007669"/>
    <property type="project" value="InterPro"/>
</dbReference>
<reference evidence="7 8" key="1">
    <citation type="submission" date="2018-06" db="EMBL/GenBank/DDBJ databases">
        <title>Natronomonas sp. F16-60 a new haloarchaeon isolated from a solar saltern of Isla Cristina, Huelva, Spain.</title>
        <authorList>
            <person name="Duran-Viseras A."/>
            <person name="Sanchez-Porro C."/>
            <person name="Ventosa A."/>
        </authorList>
    </citation>
    <scope>NUCLEOTIDE SEQUENCE [LARGE SCALE GENOMIC DNA]</scope>
    <source>
        <strain evidence="7 8">F16-60</strain>
    </source>
</reference>
<feature type="region of interest" description="Disordered" evidence="5">
    <location>
        <begin position="1"/>
        <end position="66"/>
    </location>
</feature>
<keyword evidence="8" id="KW-1185">Reference proteome</keyword>
<dbReference type="OrthoDB" id="4822at2157"/>
<dbReference type="SUPFAM" id="SSF51306">
    <property type="entry name" value="LexA/Signal peptidase"/>
    <property type="match status" value="1"/>
</dbReference>
<evidence type="ECO:0000256" key="2">
    <source>
        <dbReference type="ARBA" id="ARBA00022692"/>
    </source>
</evidence>
<name>A0A554NBB3_9EURY</name>
<sequence length="304" mass="31411">MSDPGAGEDGAPESGVDDPGTADRSATADGPGANAPPGEDDRGPSDRGPGPAPGEGGTELGGDSGPETAAEWVRWCLRTDREAVVFVREVVSSVGLVVLVGLVLFGVSGLWPPMVAVESGSMNPNMQQGDLVFVMEEGRFAPDAAYAETGVVTYRTGQQAGYRKFELPGDVIVYQPNGNERTTPIIHRAHFWVNESENWVANGKADPDHLGGASSCGELRACPAPRSGFVTKGDNNARYDQVSGLSGPVEPSWVIGTAEFRIPWLGNIRLLAGQSAVEPGAVSAGAEVATVPTDTTGNATAAAP</sequence>
<keyword evidence="4 6" id="KW-0472">Membrane</keyword>
<keyword evidence="3 6" id="KW-1133">Transmembrane helix</keyword>
<feature type="compositionally biased region" description="Gly residues" evidence="5">
    <location>
        <begin position="53"/>
        <end position="64"/>
    </location>
</feature>
<dbReference type="GO" id="GO:0016020">
    <property type="term" value="C:membrane"/>
    <property type="evidence" value="ECO:0007669"/>
    <property type="project" value="UniProtKB-SubCell"/>
</dbReference>
<dbReference type="AlphaFoldDB" id="A0A554NBB3"/>